<feature type="chain" id="PRO_5015679513" evidence="1">
    <location>
        <begin position="19"/>
        <end position="335"/>
    </location>
</feature>
<keyword evidence="1" id="KW-0732">Signal</keyword>
<gene>
    <name evidence="2" type="ORF">C0Q70_07675</name>
</gene>
<accession>A0A2T7PFP1</accession>
<keyword evidence="3" id="KW-1185">Reference proteome</keyword>
<dbReference type="EMBL" id="PZQS01000004">
    <property type="protein sequence ID" value="PVD32242.1"/>
    <property type="molecule type" value="Genomic_DNA"/>
</dbReference>
<evidence type="ECO:0000313" key="3">
    <source>
        <dbReference type="Proteomes" id="UP000245119"/>
    </source>
</evidence>
<proteinExistence type="predicted"/>
<protein>
    <submittedName>
        <fullName evidence="2">Uncharacterized protein</fullName>
    </submittedName>
</protein>
<feature type="signal peptide" evidence="1">
    <location>
        <begin position="1"/>
        <end position="18"/>
    </location>
</feature>
<organism evidence="2 3">
    <name type="scientific">Pomacea canaliculata</name>
    <name type="common">Golden apple snail</name>
    <dbReference type="NCBI Taxonomy" id="400727"/>
    <lineage>
        <taxon>Eukaryota</taxon>
        <taxon>Metazoa</taxon>
        <taxon>Spiralia</taxon>
        <taxon>Lophotrochozoa</taxon>
        <taxon>Mollusca</taxon>
        <taxon>Gastropoda</taxon>
        <taxon>Caenogastropoda</taxon>
        <taxon>Architaenioglossa</taxon>
        <taxon>Ampullarioidea</taxon>
        <taxon>Ampullariidae</taxon>
        <taxon>Pomacea</taxon>
    </lineage>
</organism>
<reference evidence="2 3" key="1">
    <citation type="submission" date="2018-04" db="EMBL/GenBank/DDBJ databases">
        <title>The genome of golden apple snail Pomacea canaliculata provides insight into stress tolerance and invasive adaptation.</title>
        <authorList>
            <person name="Liu C."/>
            <person name="Liu B."/>
            <person name="Ren Y."/>
            <person name="Zhang Y."/>
            <person name="Wang H."/>
            <person name="Li S."/>
            <person name="Jiang F."/>
            <person name="Yin L."/>
            <person name="Zhang G."/>
            <person name="Qian W."/>
            <person name="Fan W."/>
        </authorList>
    </citation>
    <scope>NUCLEOTIDE SEQUENCE [LARGE SCALE GENOMIC DNA]</scope>
    <source>
        <strain evidence="2">SZHN2017</strain>
        <tissue evidence="2">Muscle</tissue>
    </source>
</reference>
<evidence type="ECO:0000256" key="1">
    <source>
        <dbReference type="SAM" id="SignalP"/>
    </source>
</evidence>
<name>A0A2T7PFP1_POMCA</name>
<sequence>MYLSVCLAMAALLGGSWAQSGYDYVGPYGPRQDIELASKARRVIKEAETAAAIENALQKKLDMSKAQVIQLLTVLDNINTTTIQSIINASQQQQDRLSKLSAKVKSNLELLTSLENRLAGAVVQEAEIRPSSVPIEELLALDRKQKADLAAFDIAFGEVTRELEQQLSADNDTATSSIATLAASIGSLVKFVNSRKCITKAATIELKGQKSADIEIPIPPGVFAAGDVPQVFSALQGFQLAADVSRSVAPPVYGPGAFYGPGPGYANYPESDDRRFLGVSVVSKAFADKIRVTVVDQSQGAGNNVAVAYVQVKACSLPPAAFSPGQVLVSKPNKY</sequence>
<comment type="caution">
    <text evidence="2">The sequence shown here is derived from an EMBL/GenBank/DDBJ whole genome shotgun (WGS) entry which is preliminary data.</text>
</comment>
<evidence type="ECO:0000313" key="2">
    <source>
        <dbReference type="EMBL" id="PVD32242.1"/>
    </source>
</evidence>
<dbReference type="AlphaFoldDB" id="A0A2T7PFP1"/>
<dbReference type="Proteomes" id="UP000245119">
    <property type="component" value="Linkage Group LG4"/>
</dbReference>